<evidence type="ECO:0000313" key="2">
    <source>
        <dbReference type="EMBL" id="OGG14486.1"/>
    </source>
</evidence>
<dbReference type="AlphaFoldDB" id="A0A1F5ZPR4"/>
<feature type="transmembrane region" description="Helical" evidence="1">
    <location>
        <begin position="162"/>
        <end position="185"/>
    </location>
</feature>
<feature type="transmembrane region" description="Helical" evidence="1">
    <location>
        <begin position="192"/>
        <end position="215"/>
    </location>
</feature>
<organism evidence="2 3">
    <name type="scientific">Candidatus Gottesmanbacteria bacterium RIFCSPHIGHO2_01_FULL_46_14</name>
    <dbReference type="NCBI Taxonomy" id="1798380"/>
    <lineage>
        <taxon>Bacteria</taxon>
        <taxon>Candidatus Gottesmaniibacteriota</taxon>
    </lineage>
</organism>
<feature type="transmembrane region" description="Helical" evidence="1">
    <location>
        <begin position="306"/>
        <end position="323"/>
    </location>
</feature>
<keyword evidence="1" id="KW-0812">Transmembrane</keyword>
<gene>
    <name evidence="2" type="ORF">A2875_02085</name>
</gene>
<feature type="transmembrane region" description="Helical" evidence="1">
    <location>
        <begin position="114"/>
        <end position="133"/>
    </location>
</feature>
<sequence>MIVYFSGTMLEMLLALTLIVTSLLRLHMTTVRFFDPDEFAHLHWAYLIARGNVPYRDIFMYHIPVFQVFLLPLMLLVHSSHILILARLGMFVAVGLFLLLLYRVSYCITKNTKTTLLVVLIASIFPIGLDKLLEIRPDTLMMVFLVGSICIAWSRKRVFFSGLLFGLALLTLPKVLFALPALIYLTGLTSVLIPFFAGALLPFWGFALSIVALGITPTALDAIAGASRAVFVERTFSPWLGFAPWPLVYLDRGGISFPWIVSTMLWIVACIGIFFLPSRRAKVFFLLYFSFGLISLTQFPSPHIQYHIPLALMASIPAGIVLTKLLSRQLFVGVLCGVFLVSVWQQWTVRTNPQNRNTEQLTVIGDILRISRPDETVYDMVGSYVFRPDGYTICCHRYGAFIDKLRIKPPPLWHELIARKTKFIILDRSGFSLWVTPEPDLSFIQKNYLPSGYPKIYTLGFAFECHQGTCSPNTVFSVIIAETYRISTNPPGASVAIDGREIIDNNEFQLQEGNHRISVPPTITSLNVQLAR</sequence>
<feature type="transmembrane region" description="Helical" evidence="1">
    <location>
        <begin position="330"/>
        <end position="347"/>
    </location>
</feature>
<proteinExistence type="predicted"/>
<comment type="caution">
    <text evidence="2">The sequence shown here is derived from an EMBL/GenBank/DDBJ whole genome shotgun (WGS) entry which is preliminary data.</text>
</comment>
<evidence type="ECO:0008006" key="4">
    <source>
        <dbReference type="Google" id="ProtNLM"/>
    </source>
</evidence>
<keyword evidence="1" id="KW-0472">Membrane</keyword>
<protein>
    <recommendedName>
        <fullName evidence="4">Glycosyltransferase RgtA/B/C/D-like domain-containing protein</fullName>
    </recommendedName>
</protein>
<accession>A0A1F5ZPR4</accession>
<evidence type="ECO:0000313" key="3">
    <source>
        <dbReference type="Proteomes" id="UP000177416"/>
    </source>
</evidence>
<reference evidence="2 3" key="1">
    <citation type="journal article" date="2016" name="Nat. Commun.">
        <title>Thousands of microbial genomes shed light on interconnected biogeochemical processes in an aquifer system.</title>
        <authorList>
            <person name="Anantharaman K."/>
            <person name="Brown C.T."/>
            <person name="Hug L.A."/>
            <person name="Sharon I."/>
            <person name="Castelle C.J."/>
            <person name="Probst A.J."/>
            <person name="Thomas B.C."/>
            <person name="Singh A."/>
            <person name="Wilkins M.J."/>
            <person name="Karaoz U."/>
            <person name="Brodie E.L."/>
            <person name="Williams K.H."/>
            <person name="Hubbard S.S."/>
            <person name="Banfield J.F."/>
        </authorList>
    </citation>
    <scope>NUCLEOTIDE SEQUENCE [LARGE SCALE GENOMIC DNA]</scope>
</reference>
<feature type="transmembrane region" description="Helical" evidence="1">
    <location>
        <begin position="58"/>
        <end position="77"/>
    </location>
</feature>
<dbReference type="Proteomes" id="UP000177416">
    <property type="component" value="Unassembled WGS sequence"/>
</dbReference>
<feature type="transmembrane region" description="Helical" evidence="1">
    <location>
        <begin position="84"/>
        <end position="102"/>
    </location>
</feature>
<evidence type="ECO:0000256" key="1">
    <source>
        <dbReference type="SAM" id="Phobius"/>
    </source>
</evidence>
<feature type="transmembrane region" description="Helical" evidence="1">
    <location>
        <begin position="283"/>
        <end position="300"/>
    </location>
</feature>
<name>A0A1F5ZPR4_9BACT</name>
<dbReference type="EMBL" id="MFJJ01000017">
    <property type="protein sequence ID" value="OGG14486.1"/>
    <property type="molecule type" value="Genomic_DNA"/>
</dbReference>
<keyword evidence="1" id="KW-1133">Transmembrane helix</keyword>
<feature type="transmembrane region" description="Helical" evidence="1">
    <location>
        <begin position="255"/>
        <end position="276"/>
    </location>
</feature>